<comment type="similarity">
    <text evidence="2 16">Belongs to the complex I subunit 4 family.</text>
</comment>
<gene>
    <name evidence="19" type="primary">ND4</name>
</gene>
<proteinExistence type="inferred from homology"/>
<dbReference type="InterPro" id="IPR010227">
    <property type="entry name" value="NADH_Q_OxRdtase_chainM/4"/>
</dbReference>
<evidence type="ECO:0000256" key="10">
    <source>
        <dbReference type="ARBA" id="ARBA00022989"/>
    </source>
</evidence>
<dbReference type="EC" id="7.1.1.2" evidence="3 16"/>
<feature type="transmembrane region" description="Helical" evidence="16">
    <location>
        <begin position="260"/>
        <end position="279"/>
    </location>
</feature>
<dbReference type="GO" id="GO:0015990">
    <property type="term" value="P:electron transport coupled proton transport"/>
    <property type="evidence" value="ECO:0007669"/>
    <property type="project" value="TreeGrafter"/>
</dbReference>
<keyword evidence="8" id="KW-1278">Translocase</keyword>
<comment type="subcellular location">
    <subcellularLocation>
        <location evidence="1 16">Mitochondrion membrane</location>
        <topology evidence="1 16">Multi-pass membrane protein</topology>
    </subcellularLocation>
</comment>
<dbReference type="PRINTS" id="PR01437">
    <property type="entry name" value="NUOXDRDTASE4"/>
</dbReference>
<feature type="transmembrane region" description="Helical" evidence="16">
    <location>
        <begin position="224"/>
        <end position="245"/>
    </location>
</feature>
<sequence>MLKILLPTIMLIPTIWVIPAKQLWSTALSYSLVISLASLIWLKTSTETGWSFLSLYMATDPLSTPLLALTCWLLPLMIIASQNHMTTEPTTRQRTYITLLTSLQIFLIMAFSATEVIMFYIMFEATLIPTLVIITRWGNQMERLNAGTYFLFYTLAGSLPLLIALLLLQNYAGTLSLLTLHFTPPAHLSSYADKLWWAGCLIAFLVKMPLYGAHLWLPKAHVEAPIAGSMILAAVLLKLGGYGMMRMMIMLDPLTKELSYPFIILALWGVVMTGSICLRQTDLKSLIAYSSVSHMGLVAAGILIQTPWGFTGALILMIAHGLTSSALFCLANTNYERTHSRTMVLARGLQMVLPLVTTWWFITSLANLALPPLPNLMGELMIITSLFNWSWWTIALTGAGTLITAAYSLYMFLMTQRGPLPTHLTSLEPTHTREHLLMILHILPLLLLTTKPELVWGWAA</sequence>
<evidence type="ECO:0000256" key="6">
    <source>
        <dbReference type="ARBA" id="ARBA00022660"/>
    </source>
</evidence>
<dbReference type="GO" id="GO:0008137">
    <property type="term" value="F:NADH dehydrogenase (ubiquinone) activity"/>
    <property type="evidence" value="ECO:0007669"/>
    <property type="project" value="UniProtKB-UniRule"/>
</dbReference>
<dbReference type="NCBIfam" id="TIGR01972">
    <property type="entry name" value="NDH_I_M"/>
    <property type="match status" value="1"/>
</dbReference>
<feature type="transmembrane region" description="Helical" evidence="16">
    <location>
        <begin position="150"/>
        <end position="172"/>
    </location>
</feature>
<keyword evidence="12 16" id="KW-0830">Ubiquinone</keyword>
<feature type="transmembrane region" description="Helical" evidence="16">
    <location>
        <begin position="23"/>
        <end position="42"/>
    </location>
</feature>
<evidence type="ECO:0000256" key="7">
    <source>
        <dbReference type="ARBA" id="ARBA00022692"/>
    </source>
</evidence>
<evidence type="ECO:0000256" key="8">
    <source>
        <dbReference type="ARBA" id="ARBA00022967"/>
    </source>
</evidence>
<evidence type="ECO:0000256" key="13">
    <source>
        <dbReference type="ARBA" id="ARBA00023128"/>
    </source>
</evidence>
<reference evidence="19" key="1">
    <citation type="journal article" date="2008" name="BMC Evol. Biol.">
        <title>Mitogenomic evaluation of the historical biogeography of cichlids toward reliable dating of teleostean divergences.</title>
        <authorList>
            <person name="Azuma Y."/>
            <person name="Kumazawa Y."/>
            <person name="Miya M."/>
            <person name="Mabuchi K."/>
            <person name="Nishida M."/>
        </authorList>
    </citation>
    <scope>NUCLEOTIDE SEQUENCE</scope>
    <source>
        <tissue evidence="19">Muscle</tissue>
    </source>
</reference>
<feature type="transmembrane region" description="Helical" evidence="16">
    <location>
        <begin position="310"/>
        <end position="331"/>
    </location>
</feature>
<keyword evidence="7 16" id="KW-0812">Transmembrane</keyword>
<evidence type="ECO:0000256" key="3">
    <source>
        <dbReference type="ARBA" id="ARBA00012944"/>
    </source>
</evidence>
<evidence type="ECO:0000256" key="12">
    <source>
        <dbReference type="ARBA" id="ARBA00023075"/>
    </source>
</evidence>
<name>B5DCH6_TYLPO</name>
<feature type="domain" description="NADH:quinone oxidoreductase/Mrp antiporter transmembrane" evidence="17">
    <location>
        <begin position="113"/>
        <end position="403"/>
    </location>
</feature>
<evidence type="ECO:0000256" key="9">
    <source>
        <dbReference type="ARBA" id="ARBA00022982"/>
    </source>
</evidence>
<evidence type="ECO:0000256" key="2">
    <source>
        <dbReference type="ARBA" id="ARBA00009025"/>
    </source>
</evidence>
<evidence type="ECO:0000256" key="4">
    <source>
        <dbReference type="ARBA" id="ARBA00021006"/>
    </source>
</evidence>
<evidence type="ECO:0000259" key="18">
    <source>
        <dbReference type="Pfam" id="PF01059"/>
    </source>
</evidence>
<dbReference type="GO" id="GO:0042773">
    <property type="term" value="P:ATP synthesis coupled electron transport"/>
    <property type="evidence" value="ECO:0007669"/>
    <property type="project" value="InterPro"/>
</dbReference>
<keyword evidence="6 16" id="KW-0679">Respiratory chain</keyword>
<dbReference type="GO" id="GO:0048039">
    <property type="term" value="F:ubiquinone binding"/>
    <property type="evidence" value="ECO:0007669"/>
    <property type="project" value="TreeGrafter"/>
</dbReference>
<dbReference type="PANTHER" id="PTHR43507:SF20">
    <property type="entry name" value="NADH-UBIQUINONE OXIDOREDUCTASE CHAIN 4"/>
    <property type="match status" value="1"/>
</dbReference>
<dbReference type="Pfam" id="PF00361">
    <property type="entry name" value="Proton_antipo_M"/>
    <property type="match status" value="1"/>
</dbReference>
<dbReference type="GO" id="GO:0031966">
    <property type="term" value="C:mitochondrial membrane"/>
    <property type="evidence" value="ECO:0007669"/>
    <property type="project" value="UniProtKB-SubCell"/>
</dbReference>
<keyword evidence="14 16" id="KW-0472">Membrane</keyword>
<feature type="transmembrane region" description="Helical" evidence="16">
    <location>
        <begin position="390"/>
        <end position="415"/>
    </location>
</feature>
<evidence type="ECO:0000256" key="1">
    <source>
        <dbReference type="ARBA" id="ARBA00004225"/>
    </source>
</evidence>
<feature type="transmembrane region" description="Helical" evidence="16">
    <location>
        <begin position="286"/>
        <end position="304"/>
    </location>
</feature>
<dbReference type="EMBL" id="AP009509">
    <property type="protein sequence ID" value="BAG69559.1"/>
    <property type="molecule type" value="Genomic_DNA"/>
</dbReference>
<keyword evidence="9 16" id="KW-0249">Electron transport</keyword>
<accession>B5DCH6</accession>
<feature type="transmembrane region" description="Helical" evidence="16">
    <location>
        <begin position="352"/>
        <end position="370"/>
    </location>
</feature>
<keyword evidence="5 16" id="KW-0813">Transport</keyword>
<dbReference type="Pfam" id="PF01059">
    <property type="entry name" value="Oxidored_q5_N"/>
    <property type="match status" value="1"/>
</dbReference>
<evidence type="ECO:0000256" key="14">
    <source>
        <dbReference type="ARBA" id="ARBA00023136"/>
    </source>
</evidence>
<dbReference type="GO" id="GO:0003954">
    <property type="term" value="F:NADH dehydrogenase activity"/>
    <property type="evidence" value="ECO:0007669"/>
    <property type="project" value="TreeGrafter"/>
</dbReference>
<feature type="transmembrane region" description="Helical" evidence="16">
    <location>
        <begin position="117"/>
        <end position="138"/>
    </location>
</feature>
<evidence type="ECO:0000259" key="17">
    <source>
        <dbReference type="Pfam" id="PF00361"/>
    </source>
</evidence>
<evidence type="ECO:0000256" key="5">
    <source>
        <dbReference type="ARBA" id="ARBA00022448"/>
    </source>
</evidence>
<geneLocation type="mitochondrion" evidence="19"/>
<comment type="catalytic activity">
    <reaction evidence="15 16">
        <text>a ubiquinone + NADH + 5 H(+)(in) = a ubiquinol + NAD(+) + 4 H(+)(out)</text>
        <dbReference type="Rhea" id="RHEA:29091"/>
        <dbReference type="Rhea" id="RHEA-COMP:9565"/>
        <dbReference type="Rhea" id="RHEA-COMP:9566"/>
        <dbReference type="ChEBI" id="CHEBI:15378"/>
        <dbReference type="ChEBI" id="CHEBI:16389"/>
        <dbReference type="ChEBI" id="CHEBI:17976"/>
        <dbReference type="ChEBI" id="CHEBI:57540"/>
        <dbReference type="ChEBI" id="CHEBI:57945"/>
        <dbReference type="EC" id="7.1.1.2"/>
    </reaction>
</comment>
<dbReference type="AlphaFoldDB" id="B5DCH6"/>
<evidence type="ECO:0000256" key="11">
    <source>
        <dbReference type="ARBA" id="ARBA00023027"/>
    </source>
</evidence>
<evidence type="ECO:0000256" key="16">
    <source>
        <dbReference type="RuleBase" id="RU003297"/>
    </source>
</evidence>
<keyword evidence="11 16" id="KW-0520">NAD</keyword>
<feature type="transmembrane region" description="Helical" evidence="16">
    <location>
        <begin position="195"/>
        <end position="217"/>
    </location>
</feature>
<comment type="function">
    <text evidence="16">Core subunit of the mitochondrial membrane respiratory chain NADH dehydrogenase (Complex I) which catalyzes electron transfer from NADH through the respiratory chain, using ubiquinone as an electron acceptor. Essential for the catalytic activity and assembly of complex I.</text>
</comment>
<evidence type="ECO:0000256" key="15">
    <source>
        <dbReference type="ARBA" id="ARBA00049551"/>
    </source>
</evidence>
<keyword evidence="13 16" id="KW-0496">Mitochondrion</keyword>
<dbReference type="PANTHER" id="PTHR43507">
    <property type="entry name" value="NADH-UBIQUINONE OXIDOREDUCTASE CHAIN 4"/>
    <property type="match status" value="1"/>
</dbReference>
<feature type="transmembrane region" description="Helical" evidence="16">
    <location>
        <begin position="93"/>
        <end position="111"/>
    </location>
</feature>
<dbReference type="InterPro" id="IPR001750">
    <property type="entry name" value="ND/Mrp_TM"/>
</dbReference>
<feature type="transmembrane region" description="Helical" evidence="16">
    <location>
        <begin position="62"/>
        <end position="81"/>
    </location>
</feature>
<organism evidence="19">
    <name type="scientific">Tylochromis polylepis</name>
    <name type="common">Pelmatochromis polylepis</name>
    <dbReference type="NCBI Taxonomy" id="32513"/>
    <lineage>
        <taxon>Eukaryota</taxon>
        <taxon>Metazoa</taxon>
        <taxon>Chordata</taxon>
        <taxon>Craniata</taxon>
        <taxon>Vertebrata</taxon>
        <taxon>Euteleostomi</taxon>
        <taxon>Actinopterygii</taxon>
        <taxon>Neopterygii</taxon>
        <taxon>Teleostei</taxon>
        <taxon>Neoteleostei</taxon>
        <taxon>Acanthomorphata</taxon>
        <taxon>Ovalentaria</taxon>
        <taxon>Cichlomorphae</taxon>
        <taxon>Cichliformes</taxon>
        <taxon>Cichlidae</taxon>
        <taxon>African cichlids</taxon>
        <taxon>Pseudocrenilabrinae</taxon>
        <taxon>Tylochromini</taxon>
        <taxon>Tylochromis</taxon>
    </lineage>
</organism>
<dbReference type="InterPro" id="IPR000260">
    <property type="entry name" value="NADH4_N"/>
</dbReference>
<dbReference type="InterPro" id="IPR003918">
    <property type="entry name" value="NADH_UbQ_OxRdtase"/>
</dbReference>
<keyword evidence="10 16" id="KW-1133">Transmembrane helix</keyword>
<protein>
    <recommendedName>
        <fullName evidence="4 16">NADH-ubiquinone oxidoreductase chain 4</fullName>
        <ecNumber evidence="3 16">7.1.1.2</ecNumber>
    </recommendedName>
</protein>
<feature type="domain" description="NADH:ubiquinone oxidoreductase chain 4 N-terminal" evidence="18">
    <location>
        <begin position="1"/>
        <end position="110"/>
    </location>
</feature>
<evidence type="ECO:0000313" key="19">
    <source>
        <dbReference type="EMBL" id="BAG69559.1"/>
    </source>
</evidence>